<dbReference type="PANTHER" id="PTHR46549">
    <property type="entry name" value="MACPF DOMAIN-CONTAINING PROTEIN"/>
    <property type="match status" value="1"/>
</dbReference>
<dbReference type="AlphaFoldDB" id="A0AAU9WRI1"/>
<dbReference type="EMBL" id="CALNXJ010000019">
    <property type="protein sequence ID" value="CAH3123064.1"/>
    <property type="molecule type" value="Genomic_DNA"/>
</dbReference>
<organism evidence="1 2">
    <name type="scientific">Pocillopora meandrina</name>
    <dbReference type="NCBI Taxonomy" id="46732"/>
    <lineage>
        <taxon>Eukaryota</taxon>
        <taxon>Metazoa</taxon>
        <taxon>Cnidaria</taxon>
        <taxon>Anthozoa</taxon>
        <taxon>Hexacorallia</taxon>
        <taxon>Scleractinia</taxon>
        <taxon>Astrocoeniina</taxon>
        <taxon>Pocilloporidae</taxon>
        <taxon>Pocillopora</taxon>
    </lineage>
</organism>
<keyword evidence="2" id="KW-1185">Reference proteome</keyword>
<proteinExistence type="predicted"/>
<evidence type="ECO:0000313" key="2">
    <source>
        <dbReference type="Proteomes" id="UP001159428"/>
    </source>
</evidence>
<comment type="caution">
    <text evidence="1">The sequence shown here is derived from an EMBL/GenBank/DDBJ whole genome shotgun (WGS) entry which is preliminary data.</text>
</comment>
<dbReference type="PANTHER" id="PTHR46549:SF1">
    <property type="entry name" value="MACPF DOMAIN-CONTAINING PROTEIN"/>
    <property type="match status" value="1"/>
</dbReference>
<accession>A0AAU9WRI1</accession>
<evidence type="ECO:0000313" key="1">
    <source>
        <dbReference type="EMBL" id="CAH3123064.1"/>
    </source>
</evidence>
<reference evidence="1 2" key="1">
    <citation type="submission" date="2022-05" db="EMBL/GenBank/DDBJ databases">
        <authorList>
            <consortium name="Genoscope - CEA"/>
            <person name="William W."/>
        </authorList>
    </citation>
    <scope>NUCLEOTIDE SEQUENCE [LARGE SCALE GENOMIC DNA]</scope>
</reference>
<dbReference type="Proteomes" id="UP001159428">
    <property type="component" value="Unassembled WGS sequence"/>
</dbReference>
<gene>
    <name evidence="1" type="ORF">PMEA_00009466</name>
</gene>
<name>A0AAU9WRI1_9CNID</name>
<protein>
    <submittedName>
        <fullName evidence="1">Uncharacterized protein</fullName>
    </submittedName>
</protein>
<sequence>MAFFSIPVFQSGKKSHRKTRPSEVKFDMETDLAREVDSLGKIEKNMTREVRFTRGRWFTADEYGKFHLYSGYRNGKSGELRNHKLSIFGLVLTYNSKYGILDLFEEDFNESKQTYPTLREEMIGFPLAHCSVLRYLSVTIVTLYPVRHDRYMIVKMTPCNVKWSNALRLDPTTTGGRCLHFTASSSGDFFVVFATIPSRRSSWYYVQIGVSEGEREVTSTSDTGSVSIGDALLYQSYFVCLYEKPNSTLIEYGKSLGTSDGGDIYLTHLDANDPLPVR</sequence>